<dbReference type="EMBL" id="CM002927">
    <property type="protein sequence ID" value="KGN48352.1"/>
    <property type="molecule type" value="Genomic_DNA"/>
</dbReference>
<dbReference type="AlphaFoldDB" id="A0A0A0KIZ5"/>
<keyword evidence="2" id="KW-1185">Reference proteome</keyword>
<evidence type="ECO:0000313" key="1">
    <source>
        <dbReference type="EMBL" id="KGN48352.1"/>
    </source>
</evidence>
<reference evidence="1 2" key="4">
    <citation type="journal article" date="2011" name="BMC Genomics">
        <title>RNA-Seq improves annotation of protein-coding genes in the cucumber genome.</title>
        <authorList>
            <person name="Li Z."/>
            <person name="Zhang Z."/>
            <person name="Yan P."/>
            <person name="Huang S."/>
            <person name="Fei Z."/>
            <person name="Lin K."/>
        </authorList>
    </citation>
    <scope>NUCLEOTIDE SEQUENCE [LARGE SCALE GENOMIC DNA]</scope>
    <source>
        <strain evidence="2">cv. 9930</strain>
    </source>
</reference>
<protein>
    <submittedName>
        <fullName evidence="1">Uncharacterized protein</fullName>
    </submittedName>
</protein>
<dbReference type="Proteomes" id="UP000029981">
    <property type="component" value="Chromosome 6"/>
</dbReference>
<accession>A0A0A0KIZ5</accession>
<reference evidence="1 2" key="2">
    <citation type="journal article" date="2009" name="PLoS ONE">
        <title>An integrated genetic and cytogenetic map of the cucumber genome.</title>
        <authorList>
            <person name="Ren Y."/>
            <person name="Zhang Z."/>
            <person name="Liu J."/>
            <person name="Staub J.E."/>
            <person name="Han Y."/>
            <person name="Cheng Z."/>
            <person name="Li X."/>
            <person name="Lu J."/>
            <person name="Miao H."/>
            <person name="Kang H."/>
            <person name="Xie B."/>
            <person name="Gu X."/>
            <person name="Wang X."/>
            <person name="Du Y."/>
            <person name="Jin W."/>
            <person name="Huang S."/>
        </authorList>
    </citation>
    <scope>NUCLEOTIDE SEQUENCE [LARGE SCALE GENOMIC DNA]</scope>
    <source>
        <strain evidence="2">cv. 9930</strain>
    </source>
</reference>
<dbReference type="Gramene" id="KGN48352">
    <property type="protein sequence ID" value="KGN48352"/>
    <property type="gene ID" value="Csa_6G483340"/>
</dbReference>
<reference evidence="1 2" key="1">
    <citation type="journal article" date="2009" name="Nat. Genet.">
        <title>The genome of the cucumber, Cucumis sativus L.</title>
        <authorList>
            <person name="Huang S."/>
            <person name="Li R."/>
            <person name="Zhang Z."/>
            <person name="Li L."/>
            <person name="Gu X."/>
            <person name="Fan W."/>
            <person name="Lucas W.J."/>
            <person name="Wang X."/>
            <person name="Xie B."/>
            <person name="Ni P."/>
            <person name="Ren Y."/>
            <person name="Zhu H."/>
            <person name="Li J."/>
            <person name="Lin K."/>
            <person name="Jin W."/>
            <person name="Fei Z."/>
            <person name="Li G."/>
            <person name="Staub J."/>
            <person name="Kilian A."/>
            <person name="van der Vossen E.A."/>
            <person name="Wu Y."/>
            <person name="Guo J."/>
            <person name="He J."/>
            <person name="Jia Z."/>
            <person name="Ren Y."/>
            <person name="Tian G."/>
            <person name="Lu Y."/>
            <person name="Ruan J."/>
            <person name="Qian W."/>
            <person name="Wang M."/>
            <person name="Huang Q."/>
            <person name="Li B."/>
            <person name="Xuan Z."/>
            <person name="Cao J."/>
            <person name="Asan"/>
            <person name="Wu Z."/>
            <person name="Zhang J."/>
            <person name="Cai Q."/>
            <person name="Bai Y."/>
            <person name="Zhao B."/>
            <person name="Han Y."/>
            <person name="Li Y."/>
            <person name="Li X."/>
            <person name="Wang S."/>
            <person name="Shi Q."/>
            <person name="Liu S."/>
            <person name="Cho W.K."/>
            <person name="Kim J.Y."/>
            <person name="Xu Y."/>
            <person name="Heller-Uszynska K."/>
            <person name="Miao H."/>
            <person name="Cheng Z."/>
            <person name="Zhang S."/>
            <person name="Wu J."/>
            <person name="Yang Y."/>
            <person name="Kang H."/>
            <person name="Li M."/>
            <person name="Liang H."/>
            <person name="Ren X."/>
            <person name="Shi Z."/>
            <person name="Wen M."/>
            <person name="Jian M."/>
            <person name="Yang H."/>
            <person name="Zhang G."/>
            <person name="Yang Z."/>
            <person name="Chen R."/>
            <person name="Liu S."/>
            <person name="Li J."/>
            <person name="Ma L."/>
            <person name="Liu H."/>
            <person name="Zhou Y."/>
            <person name="Zhao J."/>
            <person name="Fang X."/>
            <person name="Li G."/>
            <person name="Fang L."/>
            <person name="Li Y."/>
            <person name="Liu D."/>
            <person name="Zheng H."/>
            <person name="Zhang Y."/>
            <person name="Qin N."/>
            <person name="Li Z."/>
            <person name="Yang G."/>
            <person name="Yang S."/>
            <person name="Bolund L."/>
            <person name="Kristiansen K."/>
            <person name="Zheng H."/>
            <person name="Li S."/>
            <person name="Zhang X."/>
            <person name="Yang H."/>
            <person name="Wang J."/>
            <person name="Sun R."/>
            <person name="Zhang B."/>
            <person name="Jiang S."/>
            <person name="Wang J."/>
            <person name="Du Y."/>
            <person name="Li S."/>
        </authorList>
    </citation>
    <scope>NUCLEOTIDE SEQUENCE [LARGE SCALE GENOMIC DNA]</scope>
    <source>
        <strain evidence="2">cv. 9930</strain>
    </source>
</reference>
<sequence>MLIHQRLKDRNGPNLSLMEEQNLAEMTLLQKAHFSTLNLQIYLARRPSFLRFRLEIRKLQKLREETKVRVSEDSRKWNTEIWGYIFPLNLFLVSWIYLFHCKRTGSQPCESQTVQKEITFFIGFVEVLERKLPHIRRSFLLRMPKLTAFRFYKAFPYLRVLSYFGISELWPERN</sequence>
<proteinExistence type="predicted"/>
<evidence type="ECO:0000313" key="2">
    <source>
        <dbReference type="Proteomes" id="UP000029981"/>
    </source>
</evidence>
<name>A0A0A0KIZ5_CUCSA</name>
<reference evidence="1 2" key="3">
    <citation type="journal article" date="2010" name="BMC Genomics">
        <title>Transcriptome sequencing and comparative analysis of cucumber flowers with different sex types.</title>
        <authorList>
            <person name="Guo S."/>
            <person name="Zheng Y."/>
            <person name="Joung J.G."/>
            <person name="Liu S."/>
            <person name="Zhang Z."/>
            <person name="Crasta O.R."/>
            <person name="Sobral B.W."/>
            <person name="Xu Y."/>
            <person name="Huang S."/>
            <person name="Fei Z."/>
        </authorList>
    </citation>
    <scope>NUCLEOTIDE SEQUENCE [LARGE SCALE GENOMIC DNA]</scope>
    <source>
        <strain evidence="2">cv. 9930</strain>
    </source>
</reference>
<organism evidence="1 2">
    <name type="scientific">Cucumis sativus</name>
    <name type="common">Cucumber</name>
    <dbReference type="NCBI Taxonomy" id="3659"/>
    <lineage>
        <taxon>Eukaryota</taxon>
        <taxon>Viridiplantae</taxon>
        <taxon>Streptophyta</taxon>
        <taxon>Embryophyta</taxon>
        <taxon>Tracheophyta</taxon>
        <taxon>Spermatophyta</taxon>
        <taxon>Magnoliopsida</taxon>
        <taxon>eudicotyledons</taxon>
        <taxon>Gunneridae</taxon>
        <taxon>Pentapetalae</taxon>
        <taxon>rosids</taxon>
        <taxon>fabids</taxon>
        <taxon>Cucurbitales</taxon>
        <taxon>Cucurbitaceae</taxon>
        <taxon>Benincaseae</taxon>
        <taxon>Cucumis</taxon>
    </lineage>
</organism>
<gene>
    <name evidence="1" type="ORF">Csa_6G483340</name>
</gene>